<evidence type="ECO:0000313" key="3">
    <source>
        <dbReference type="Proteomes" id="UP000092321"/>
    </source>
</evidence>
<reference evidence="3" key="1">
    <citation type="journal article" date="2016" name="Proc. Natl. Acad. Sci. U.S.A.">
        <title>Comparative genomics of biotechnologically important yeasts.</title>
        <authorList>
            <person name="Riley R."/>
            <person name="Haridas S."/>
            <person name="Wolfe K.H."/>
            <person name="Lopes M.R."/>
            <person name="Hittinger C.T."/>
            <person name="Goeker M."/>
            <person name="Salamov A.A."/>
            <person name="Wisecaver J.H."/>
            <person name="Long T.M."/>
            <person name="Calvey C.H."/>
            <person name="Aerts A.L."/>
            <person name="Barry K.W."/>
            <person name="Choi C."/>
            <person name="Clum A."/>
            <person name="Coughlan A.Y."/>
            <person name="Deshpande S."/>
            <person name="Douglass A.P."/>
            <person name="Hanson S.J."/>
            <person name="Klenk H.-P."/>
            <person name="LaButti K.M."/>
            <person name="Lapidus A."/>
            <person name="Lindquist E.A."/>
            <person name="Lipzen A.M."/>
            <person name="Meier-Kolthoff J.P."/>
            <person name="Ohm R.A."/>
            <person name="Otillar R.P."/>
            <person name="Pangilinan J.L."/>
            <person name="Peng Y."/>
            <person name="Rokas A."/>
            <person name="Rosa C.A."/>
            <person name="Scheuner C."/>
            <person name="Sibirny A.A."/>
            <person name="Slot J.C."/>
            <person name="Stielow J.B."/>
            <person name="Sun H."/>
            <person name="Kurtzman C.P."/>
            <person name="Blackwell M."/>
            <person name="Grigoriev I.V."/>
            <person name="Jeffries T.W."/>
        </authorList>
    </citation>
    <scope>NUCLEOTIDE SEQUENCE [LARGE SCALE GENOMIC DNA]</scope>
    <source>
        <strain evidence="3">NRRL Y-1626</strain>
    </source>
</reference>
<dbReference type="AlphaFoldDB" id="A0A1B7TCZ6"/>
<proteinExistence type="predicted"/>
<evidence type="ECO:0000256" key="1">
    <source>
        <dbReference type="SAM" id="MobiDB-lite"/>
    </source>
</evidence>
<gene>
    <name evidence="2" type="ORF">HANVADRAFT_2694</name>
</gene>
<evidence type="ECO:0000313" key="2">
    <source>
        <dbReference type="EMBL" id="OBA26588.1"/>
    </source>
</evidence>
<dbReference type="EMBL" id="LXPE01000016">
    <property type="protein sequence ID" value="OBA26588.1"/>
    <property type="molecule type" value="Genomic_DNA"/>
</dbReference>
<feature type="region of interest" description="Disordered" evidence="1">
    <location>
        <begin position="169"/>
        <end position="195"/>
    </location>
</feature>
<accession>A0A1B7TCZ6</accession>
<protein>
    <submittedName>
        <fullName evidence="2">Uncharacterized protein</fullName>
    </submittedName>
</protein>
<name>A0A1B7TCZ6_9ASCO</name>
<sequence length="412" mass="46010">MGLIDKKFILFVLQQIITNIKMILFLLSVIAIAHILESLENNQLKKFLADKDIISFEFNGKRIVIDLQDESSDSEDEKESEYEFKNIPHIDESMDMTSISEEDNDEEQESREISTPLIIENISPQRVFHSFDLNDMEKPEVIKNIYRSESSLLEALSIVKDEENTLINDTTTTTDHKDDNNMEDNSSNTSQSTADCTNNSNATFIKNFKNTHVASLEPISSTENISNSCDSRSVSLSSDARESQLPVKDLILKFESIHSNSSSSSPENSFLNNNILNNGETKSDDTIIAKRTNNNGFDVNTIEEVNSLHFYTPAKKELIHETNMIKNEIINSASSKASSNVFFTPYIQSSVIRPPGNSNGANYLVFKDDKKNIKAAAVARLIDSKSSCSVTKTVVTQKIVVNGTIIPPDASQ</sequence>
<dbReference type="Proteomes" id="UP000092321">
    <property type="component" value="Unassembled WGS sequence"/>
</dbReference>
<keyword evidence="3" id="KW-1185">Reference proteome</keyword>
<comment type="caution">
    <text evidence="2">The sequence shown here is derived from an EMBL/GenBank/DDBJ whole genome shotgun (WGS) entry which is preliminary data.</text>
</comment>
<organism evidence="2 3">
    <name type="scientific">Hanseniaspora valbyensis NRRL Y-1626</name>
    <dbReference type="NCBI Taxonomy" id="766949"/>
    <lineage>
        <taxon>Eukaryota</taxon>
        <taxon>Fungi</taxon>
        <taxon>Dikarya</taxon>
        <taxon>Ascomycota</taxon>
        <taxon>Saccharomycotina</taxon>
        <taxon>Saccharomycetes</taxon>
        <taxon>Saccharomycodales</taxon>
        <taxon>Saccharomycodaceae</taxon>
        <taxon>Hanseniaspora</taxon>
    </lineage>
</organism>
<feature type="compositionally biased region" description="Polar residues" evidence="1">
    <location>
        <begin position="183"/>
        <end position="195"/>
    </location>
</feature>